<accession>A0A843UT21</accession>
<name>A0A843UT21_COLES</name>
<comment type="caution">
    <text evidence="1">The sequence shown here is derived from an EMBL/GenBank/DDBJ whole genome shotgun (WGS) entry which is preliminary data.</text>
</comment>
<protein>
    <submittedName>
        <fullName evidence="1">Uncharacterized protein</fullName>
    </submittedName>
</protein>
<evidence type="ECO:0000313" key="1">
    <source>
        <dbReference type="EMBL" id="MQL82919.1"/>
    </source>
</evidence>
<proteinExistence type="predicted"/>
<sequence length="180" mass="18908">MKLGWDQRVGRNRNIMEWRSSEDRAPGQYSMVVDVRGRRKNMTEINMSAGCRRKNMSAAAREYAAPPGRGLPLISRFLARGVARKVIQRLPPPLSANLMPDCSVGALVPSVVKAEARGAIFSGPAAATGAISSSETTNVAGEAAVAGAMEATGGVVRGGVGVSVSAEERCTVSSTNHHCN</sequence>
<dbReference type="AlphaFoldDB" id="A0A843UT21"/>
<organism evidence="1 2">
    <name type="scientific">Colocasia esculenta</name>
    <name type="common">Wild taro</name>
    <name type="synonym">Arum esculentum</name>
    <dbReference type="NCBI Taxonomy" id="4460"/>
    <lineage>
        <taxon>Eukaryota</taxon>
        <taxon>Viridiplantae</taxon>
        <taxon>Streptophyta</taxon>
        <taxon>Embryophyta</taxon>
        <taxon>Tracheophyta</taxon>
        <taxon>Spermatophyta</taxon>
        <taxon>Magnoliopsida</taxon>
        <taxon>Liliopsida</taxon>
        <taxon>Araceae</taxon>
        <taxon>Aroideae</taxon>
        <taxon>Colocasieae</taxon>
        <taxon>Colocasia</taxon>
    </lineage>
</organism>
<gene>
    <name evidence="1" type="ORF">Taro_015405</name>
</gene>
<reference evidence="1" key="1">
    <citation type="submission" date="2017-07" db="EMBL/GenBank/DDBJ databases">
        <title>Taro Niue Genome Assembly and Annotation.</title>
        <authorList>
            <person name="Atibalentja N."/>
            <person name="Keating K."/>
            <person name="Fields C.J."/>
        </authorList>
    </citation>
    <scope>NUCLEOTIDE SEQUENCE</scope>
    <source>
        <strain evidence="1">Niue_2</strain>
        <tissue evidence="1">Leaf</tissue>
    </source>
</reference>
<evidence type="ECO:0000313" key="2">
    <source>
        <dbReference type="Proteomes" id="UP000652761"/>
    </source>
</evidence>
<dbReference type="Proteomes" id="UP000652761">
    <property type="component" value="Unassembled WGS sequence"/>
</dbReference>
<keyword evidence="2" id="KW-1185">Reference proteome</keyword>
<dbReference type="EMBL" id="NMUH01000662">
    <property type="protein sequence ID" value="MQL82919.1"/>
    <property type="molecule type" value="Genomic_DNA"/>
</dbReference>